<keyword evidence="4" id="KW-0282">Flagellum</keyword>
<proteinExistence type="inferred from homology"/>
<feature type="domain" description="Flagellar basal-body/hook protein C-terminal" evidence="3">
    <location>
        <begin position="90"/>
        <end position="125"/>
    </location>
</feature>
<accession>A0A346XUI1</accession>
<dbReference type="AlphaFoldDB" id="A0A346XUI1"/>
<keyword evidence="4" id="KW-0966">Cell projection</keyword>
<evidence type="ECO:0000259" key="2">
    <source>
        <dbReference type="Pfam" id="PF00460"/>
    </source>
</evidence>
<dbReference type="GO" id="GO:0071978">
    <property type="term" value="P:bacterial-type flagellum-dependent swarming motility"/>
    <property type="evidence" value="ECO:0007669"/>
    <property type="project" value="TreeGrafter"/>
</dbReference>
<dbReference type="InterPro" id="IPR001444">
    <property type="entry name" value="Flag_bb_rod_N"/>
</dbReference>
<sequence length="128" mass="13706">MFGAISTAHSGLQVHRTWLDATSDNIANLNTVRSTDEPAFQARYVMAQAVEGAGARVAGVEYGSAEGRLAHQPDHPLADADGMVRLPDMDMGSQMTSLMLAQRGYQANLSVVETARDAYRAALQLGRS</sequence>
<evidence type="ECO:0000313" key="5">
    <source>
        <dbReference type="Proteomes" id="UP000264006"/>
    </source>
</evidence>
<protein>
    <submittedName>
        <fullName evidence="4">Flagellar basal-body rod protein FlgC</fullName>
    </submittedName>
</protein>
<name>A0A346XUI1_9ACTN</name>
<evidence type="ECO:0000259" key="3">
    <source>
        <dbReference type="Pfam" id="PF06429"/>
    </source>
</evidence>
<dbReference type="InterPro" id="IPR019776">
    <property type="entry name" value="Flagellar_basal_body_rod_CS"/>
</dbReference>
<dbReference type="PANTHER" id="PTHR30435:SF2">
    <property type="entry name" value="FLAGELLAR BASAL-BODY ROD PROTEIN FLGC"/>
    <property type="match status" value="1"/>
</dbReference>
<gene>
    <name evidence="4" type="ORF">DVS28_a1178</name>
</gene>
<evidence type="ECO:0000256" key="1">
    <source>
        <dbReference type="ARBA" id="ARBA00009677"/>
    </source>
</evidence>
<comment type="similarity">
    <text evidence="1">Belongs to the flagella basal body rod proteins family.</text>
</comment>
<feature type="domain" description="Flagellar basal body rod protein N-terminal" evidence="2">
    <location>
        <begin position="6"/>
        <end position="32"/>
    </location>
</feature>
<dbReference type="Pfam" id="PF00460">
    <property type="entry name" value="Flg_bb_rod"/>
    <property type="match status" value="1"/>
</dbReference>
<dbReference type="PANTHER" id="PTHR30435">
    <property type="entry name" value="FLAGELLAR PROTEIN"/>
    <property type="match status" value="1"/>
</dbReference>
<dbReference type="Pfam" id="PF06429">
    <property type="entry name" value="Flg_bbr_C"/>
    <property type="match status" value="1"/>
</dbReference>
<dbReference type="GO" id="GO:0009288">
    <property type="term" value="C:bacterial-type flagellum"/>
    <property type="evidence" value="ECO:0007669"/>
    <property type="project" value="TreeGrafter"/>
</dbReference>
<organism evidence="4 5">
    <name type="scientific">Euzebya pacifica</name>
    <dbReference type="NCBI Taxonomy" id="1608957"/>
    <lineage>
        <taxon>Bacteria</taxon>
        <taxon>Bacillati</taxon>
        <taxon>Actinomycetota</taxon>
        <taxon>Nitriliruptoria</taxon>
        <taxon>Euzebyales</taxon>
    </lineage>
</organism>
<keyword evidence="5" id="KW-1185">Reference proteome</keyword>
<keyword evidence="4" id="KW-0969">Cilium</keyword>
<dbReference type="InterPro" id="IPR010930">
    <property type="entry name" value="Flg_bb/hook_C_dom"/>
</dbReference>
<dbReference type="Proteomes" id="UP000264006">
    <property type="component" value="Chromosome"/>
</dbReference>
<dbReference type="PROSITE" id="PS00588">
    <property type="entry name" value="FLAGELLA_BB_ROD"/>
    <property type="match status" value="1"/>
</dbReference>
<dbReference type="EMBL" id="CP031165">
    <property type="protein sequence ID" value="AXV05878.1"/>
    <property type="molecule type" value="Genomic_DNA"/>
</dbReference>
<reference evidence="4 5" key="1">
    <citation type="submission" date="2018-09" db="EMBL/GenBank/DDBJ databases">
        <title>Complete genome sequence of Euzebya sp. DY32-46 isolated from seawater of Pacific Ocean.</title>
        <authorList>
            <person name="Xu L."/>
            <person name="Wu Y.-H."/>
            <person name="Xu X.-W."/>
        </authorList>
    </citation>
    <scope>NUCLEOTIDE SEQUENCE [LARGE SCALE GENOMIC DNA]</scope>
    <source>
        <strain evidence="4 5">DY32-46</strain>
    </source>
</reference>
<evidence type="ECO:0000313" key="4">
    <source>
        <dbReference type="EMBL" id="AXV05878.1"/>
    </source>
</evidence>
<dbReference type="KEGG" id="euz:DVS28_a1178"/>